<sequence>KRLLDPAVRDHLELDSPSKPELTIQCFPYESVYTELQAVCAALAPKDKMWICDKASCALTQVIPK</sequence>
<gene>
    <name evidence="1" type="ORF">M9458_043579</name>
</gene>
<dbReference type="AlphaFoldDB" id="A0ABD0NCU8"/>
<feature type="non-terminal residue" evidence="1">
    <location>
        <position position="65"/>
    </location>
</feature>
<evidence type="ECO:0000313" key="2">
    <source>
        <dbReference type="Proteomes" id="UP001529510"/>
    </source>
</evidence>
<accession>A0ABD0NCU8</accession>
<comment type="caution">
    <text evidence="1">The sequence shown here is derived from an EMBL/GenBank/DDBJ whole genome shotgun (WGS) entry which is preliminary data.</text>
</comment>
<evidence type="ECO:0000313" key="1">
    <source>
        <dbReference type="EMBL" id="KAL0159854.1"/>
    </source>
</evidence>
<feature type="non-terminal residue" evidence="1">
    <location>
        <position position="1"/>
    </location>
</feature>
<protein>
    <submittedName>
        <fullName evidence="1">Uncharacterized protein</fullName>
    </submittedName>
</protein>
<organism evidence="1 2">
    <name type="scientific">Cirrhinus mrigala</name>
    <name type="common">Mrigala</name>
    <dbReference type="NCBI Taxonomy" id="683832"/>
    <lineage>
        <taxon>Eukaryota</taxon>
        <taxon>Metazoa</taxon>
        <taxon>Chordata</taxon>
        <taxon>Craniata</taxon>
        <taxon>Vertebrata</taxon>
        <taxon>Euteleostomi</taxon>
        <taxon>Actinopterygii</taxon>
        <taxon>Neopterygii</taxon>
        <taxon>Teleostei</taxon>
        <taxon>Ostariophysi</taxon>
        <taxon>Cypriniformes</taxon>
        <taxon>Cyprinidae</taxon>
        <taxon>Labeoninae</taxon>
        <taxon>Labeonini</taxon>
        <taxon>Cirrhinus</taxon>
    </lineage>
</organism>
<dbReference type="InterPro" id="IPR029149">
    <property type="entry name" value="Creatin/AminoP/Spt16_N"/>
</dbReference>
<dbReference type="EMBL" id="JAMKFB020000022">
    <property type="protein sequence ID" value="KAL0159854.1"/>
    <property type="molecule type" value="Genomic_DNA"/>
</dbReference>
<name>A0ABD0NCU8_CIRMR</name>
<reference evidence="1 2" key="1">
    <citation type="submission" date="2024-05" db="EMBL/GenBank/DDBJ databases">
        <title>Genome sequencing and assembly of Indian major carp, Cirrhinus mrigala (Hamilton, 1822).</title>
        <authorList>
            <person name="Mohindra V."/>
            <person name="Chowdhury L.M."/>
            <person name="Lal K."/>
            <person name="Jena J.K."/>
        </authorList>
    </citation>
    <scope>NUCLEOTIDE SEQUENCE [LARGE SCALE GENOMIC DNA]</scope>
    <source>
        <strain evidence="1">CM1030</strain>
        <tissue evidence="1">Blood</tissue>
    </source>
</reference>
<dbReference type="Gene3D" id="3.40.350.10">
    <property type="entry name" value="Creatinase/prolidase N-terminal domain"/>
    <property type="match status" value="1"/>
</dbReference>
<keyword evidence="2" id="KW-1185">Reference proteome</keyword>
<proteinExistence type="predicted"/>
<dbReference type="Proteomes" id="UP001529510">
    <property type="component" value="Unassembled WGS sequence"/>
</dbReference>